<comment type="caution">
    <text evidence="1">The sequence shown here is derived from an EMBL/GenBank/DDBJ whole genome shotgun (WGS) entry which is preliminary data.</text>
</comment>
<sequence>CVFTGPHKGYLETCASDECKRFYYYEDAKEACLKMKDCVGITRVPGLRQSFELRAVAPVVVSDNDEYSTCQINGMKQMLTDSTVTSPPDPFVETVTRYEQIGSKVNGLPTIYVGVASYRDDMCQNSVFTAFSRAKYPERIFVGVVQQNLDEDPECVVPEQPCDVDPTQIFCKWKDHIRIMKIDAHKAAGPTFGRHYADSLYEQEYFAVQVDAHMSFIRDWDEAAIKQWESLKNEYAILTTYPSEVTLSMDEDGNSKVDTAPIICDTKILGSGMVKHEAAGEITFPETHKNKPMLGPFLGAGV</sequence>
<dbReference type="Proteomes" id="UP000023152">
    <property type="component" value="Unassembled WGS sequence"/>
</dbReference>
<proteinExistence type="predicted"/>
<reference evidence="1 2" key="1">
    <citation type="journal article" date="2013" name="Curr. Biol.">
        <title>The Genome of the Foraminiferan Reticulomyxa filosa.</title>
        <authorList>
            <person name="Glockner G."/>
            <person name="Hulsmann N."/>
            <person name="Schleicher M."/>
            <person name="Noegel A.A."/>
            <person name="Eichinger L."/>
            <person name="Gallinger C."/>
            <person name="Pawlowski J."/>
            <person name="Sierra R."/>
            <person name="Euteneuer U."/>
            <person name="Pillet L."/>
            <person name="Moustafa A."/>
            <person name="Platzer M."/>
            <person name="Groth M."/>
            <person name="Szafranski K."/>
            <person name="Schliwa M."/>
        </authorList>
    </citation>
    <scope>NUCLEOTIDE SEQUENCE [LARGE SCALE GENOMIC DNA]</scope>
</reference>
<dbReference type="PANTHER" id="PTHR34496:SF6">
    <property type="entry name" value="GLYCOSYLTRANSFERASE 2-LIKE DOMAIN-CONTAINING PROTEIN"/>
    <property type="match status" value="1"/>
</dbReference>
<organism evidence="1 2">
    <name type="scientific">Reticulomyxa filosa</name>
    <dbReference type="NCBI Taxonomy" id="46433"/>
    <lineage>
        <taxon>Eukaryota</taxon>
        <taxon>Sar</taxon>
        <taxon>Rhizaria</taxon>
        <taxon>Retaria</taxon>
        <taxon>Foraminifera</taxon>
        <taxon>Monothalamids</taxon>
        <taxon>Reticulomyxidae</taxon>
        <taxon>Reticulomyxa</taxon>
    </lineage>
</organism>
<gene>
    <name evidence="1" type="ORF">RFI_15499</name>
</gene>
<name>X6N7H3_RETFI</name>
<dbReference type="InterPro" id="IPR021067">
    <property type="entry name" value="Glycosyltransferase"/>
</dbReference>
<feature type="non-terminal residue" evidence="1">
    <location>
        <position position="1"/>
    </location>
</feature>
<protein>
    <submittedName>
        <fullName evidence="1">Uncharacterized protein</fullName>
    </submittedName>
</protein>
<evidence type="ECO:0000313" key="1">
    <source>
        <dbReference type="EMBL" id="ETO21704.1"/>
    </source>
</evidence>
<keyword evidence="2" id="KW-1185">Reference proteome</keyword>
<dbReference type="AlphaFoldDB" id="X6N7H3"/>
<evidence type="ECO:0000313" key="2">
    <source>
        <dbReference type="Proteomes" id="UP000023152"/>
    </source>
</evidence>
<feature type="non-terminal residue" evidence="1">
    <location>
        <position position="302"/>
    </location>
</feature>
<dbReference type="OrthoDB" id="76265at2759"/>
<dbReference type="Pfam" id="PF11397">
    <property type="entry name" value="GlcNAc"/>
    <property type="match status" value="2"/>
</dbReference>
<dbReference type="PANTHER" id="PTHR34496">
    <property type="entry name" value="GLCNAC TRANSFERASE-RELATED"/>
    <property type="match status" value="1"/>
</dbReference>
<accession>X6N7H3</accession>
<dbReference type="EMBL" id="ASPP01011382">
    <property type="protein sequence ID" value="ETO21704.1"/>
    <property type="molecule type" value="Genomic_DNA"/>
</dbReference>